<accession>A0A7Y3SZB3</accession>
<protein>
    <submittedName>
        <fullName evidence="1">Uncharacterized protein</fullName>
    </submittedName>
</protein>
<proteinExistence type="predicted"/>
<sequence>MENTNDTKFEDDFLCEEDIILGKSEPSSIKNNNYVVINENGEEESFCEPQFEYEREIPEDY</sequence>
<comment type="caution">
    <text evidence="1">The sequence shown here is derived from an EMBL/GenBank/DDBJ whole genome shotgun (WGS) entry which is preliminary data.</text>
</comment>
<evidence type="ECO:0000313" key="1">
    <source>
        <dbReference type="EMBL" id="NNU78155.1"/>
    </source>
</evidence>
<dbReference type="Proteomes" id="UP000531659">
    <property type="component" value="Unassembled WGS sequence"/>
</dbReference>
<dbReference type="RefSeq" id="WP_171298742.1">
    <property type="nucleotide sequence ID" value="NZ_CP087098.1"/>
</dbReference>
<name>A0A7Y3SZB3_9CLOT</name>
<evidence type="ECO:0000313" key="2">
    <source>
        <dbReference type="Proteomes" id="UP000531659"/>
    </source>
</evidence>
<reference evidence="1 2" key="1">
    <citation type="submission" date="2020-05" db="EMBL/GenBank/DDBJ databases">
        <title>Complete genome of Clostridium estertheticum subspecies estertheticum, isolated from Vacuum packed lamb meat from New Zealand imported to Switzerland.</title>
        <authorList>
            <person name="Wambui J."/>
            <person name="Stevens M.J.A."/>
            <person name="Stephan R."/>
        </authorList>
    </citation>
    <scope>NUCLEOTIDE SEQUENCE [LARGE SCALE GENOMIC DNA]</scope>
    <source>
        <strain evidence="1 2">CEST001</strain>
    </source>
</reference>
<gene>
    <name evidence="1" type="ORF">HLQ16_19775</name>
</gene>
<organism evidence="1 2">
    <name type="scientific">Clostridium estertheticum</name>
    <dbReference type="NCBI Taxonomy" id="238834"/>
    <lineage>
        <taxon>Bacteria</taxon>
        <taxon>Bacillati</taxon>
        <taxon>Bacillota</taxon>
        <taxon>Clostridia</taxon>
        <taxon>Eubacteriales</taxon>
        <taxon>Clostridiaceae</taxon>
        <taxon>Clostridium</taxon>
    </lineage>
</organism>
<dbReference type="AlphaFoldDB" id="A0A7Y3SZB3"/>
<dbReference type="EMBL" id="JABEYB010000019">
    <property type="protein sequence ID" value="NNU78155.1"/>
    <property type="molecule type" value="Genomic_DNA"/>
</dbReference>